<evidence type="ECO:0000313" key="4">
    <source>
        <dbReference type="Proteomes" id="UP001596398"/>
    </source>
</evidence>
<dbReference type="PANTHER" id="PTHR35848">
    <property type="entry name" value="OXALATE-BINDING PROTEIN"/>
    <property type="match status" value="1"/>
</dbReference>
<dbReference type="GeneID" id="79266605"/>
<dbReference type="InterPro" id="IPR051610">
    <property type="entry name" value="GPI/OXD"/>
</dbReference>
<dbReference type="AlphaFoldDB" id="A0ABD5ZMX6"/>
<dbReference type="PANTHER" id="PTHR35848:SF9">
    <property type="entry name" value="SLL1358 PROTEIN"/>
    <property type="match status" value="1"/>
</dbReference>
<reference evidence="3 4" key="1">
    <citation type="journal article" date="2019" name="Int. J. Syst. Evol. Microbiol.">
        <title>The Global Catalogue of Microorganisms (GCM) 10K type strain sequencing project: providing services to taxonomists for standard genome sequencing and annotation.</title>
        <authorList>
            <consortium name="The Broad Institute Genomics Platform"/>
            <consortium name="The Broad Institute Genome Sequencing Center for Infectious Disease"/>
            <person name="Wu L."/>
            <person name="Ma J."/>
        </authorList>
    </citation>
    <scope>NUCLEOTIDE SEQUENCE [LARGE SCALE GENOMIC DNA]</scope>
    <source>
        <strain evidence="3 4">DT85</strain>
    </source>
</reference>
<keyword evidence="1" id="KW-0479">Metal-binding</keyword>
<comment type="caution">
    <text evidence="3">The sequence shown here is derived from an EMBL/GenBank/DDBJ whole genome shotgun (WGS) entry which is preliminary data.</text>
</comment>
<keyword evidence="4" id="KW-1185">Reference proteome</keyword>
<protein>
    <submittedName>
        <fullName evidence="3">Cupin domain-containing protein</fullName>
    </submittedName>
</protein>
<dbReference type="InterPro" id="IPR013096">
    <property type="entry name" value="Cupin_2"/>
</dbReference>
<proteinExistence type="predicted"/>
<gene>
    <name evidence="3" type="ORF">ACFQJ4_06310</name>
</gene>
<dbReference type="RefSeq" id="WP_276235951.1">
    <property type="nucleotide sequence ID" value="NZ_CP119802.1"/>
</dbReference>
<evidence type="ECO:0000313" key="3">
    <source>
        <dbReference type="EMBL" id="MFC7234932.1"/>
    </source>
</evidence>
<dbReference type="SUPFAM" id="SSF51182">
    <property type="entry name" value="RmlC-like cupins"/>
    <property type="match status" value="1"/>
</dbReference>
<dbReference type="Pfam" id="PF07883">
    <property type="entry name" value="Cupin_2"/>
    <property type="match status" value="1"/>
</dbReference>
<dbReference type="Proteomes" id="UP001596398">
    <property type="component" value="Unassembled WGS sequence"/>
</dbReference>
<name>A0ABD5ZMX6_9EURY</name>
<dbReference type="EMBL" id="JBHTAP010000001">
    <property type="protein sequence ID" value="MFC7234932.1"/>
    <property type="molecule type" value="Genomic_DNA"/>
</dbReference>
<feature type="domain" description="Cupin type-2" evidence="2">
    <location>
        <begin position="35"/>
        <end position="110"/>
    </location>
</feature>
<dbReference type="GO" id="GO:0046872">
    <property type="term" value="F:metal ion binding"/>
    <property type="evidence" value="ECO:0007669"/>
    <property type="project" value="UniProtKB-KW"/>
</dbReference>
<accession>A0ABD5ZMX6</accession>
<sequence length="161" mass="17216">MEKVAVEDVDSWVSPASAKRPVGRALGVEDAALNYYELGPGESFAFGRHRHMGQEEVFYVLSGEATFETGDPREGTEEVVVAAGELVRFGPGEWQQGWNRGEEPVRALAVGAPAESGETTILRECEACGGYTEQSVERAPDEEGALVTVCGDCGGETARFS</sequence>
<evidence type="ECO:0000259" key="2">
    <source>
        <dbReference type="Pfam" id="PF07883"/>
    </source>
</evidence>
<evidence type="ECO:0000256" key="1">
    <source>
        <dbReference type="ARBA" id="ARBA00022723"/>
    </source>
</evidence>
<dbReference type="Gene3D" id="2.60.120.10">
    <property type="entry name" value="Jelly Rolls"/>
    <property type="match status" value="1"/>
</dbReference>
<organism evidence="3 4">
    <name type="scientific">Halosegnis marinus</name>
    <dbReference type="NCBI Taxonomy" id="3034023"/>
    <lineage>
        <taxon>Archaea</taxon>
        <taxon>Methanobacteriati</taxon>
        <taxon>Methanobacteriota</taxon>
        <taxon>Stenosarchaea group</taxon>
        <taxon>Halobacteria</taxon>
        <taxon>Halobacteriales</taxon>
        <taxon>Natronomonadaceae</taxon>
        <taxon>Halosegnis</taxon>
    </lineage>
</organism>
<dbReference type="InterPro" id="IPR014710">
    <property type="entry name" value="RmlC-like_jellyroll"/>
</dbReference>
<dbReference type="InterPro" id="IPR011051">
    <property type="entry name" value="RmlC_Cupin_sf"/>
</dbReference>